<feature type="non-terminal residue" evidence="3">
    <location>
        <position position="73"/>
    </location>
</feature>
<evidence type="ECO:0000259" key="2">
    <source>
        <dbReference type="Pfam" id="PF02470"/>
    </source>
</evidence>
<organism evidence="3">
    <name type="scientific">marine metagenome</name>
    <dbReference type="NCBI Taxonomy" id="408172"/>
    <lineage>
        <taxon>unclassified sequences</taxon>
        <taxon>metagenomes</taxon>
        <taxon>ecological metagenomes</taxon>
    </lineage>
</organism>
<dbReference type="EMBL" id="UINC01009558">
    <property type="protein sequence ID" value="SVA42846.1"/>
    <property type="molecule type" value="Genomic_DNA"/>
</dbReference>
<keyword evidence="1" id="KW-0472">Membrane</keyword>
<evidence type="ECO:0000313" key="3">
    <source>
        <dbReference type="EMBL" id="SVA42846.1"/>
    </source>
</evidence>
<dbReference type="AlphaFoldDB" id="A0A381VR82"/>
<dbReference type="PANTHER" id="PTHR36698:SF3">
    <property type="entry name" value="ABC-TYPE TRANSPORT AUXILIARY LIPOPROTEIN COMPONENT DOMAIN-CONTAINING PROTEIN"/>
    <property type="match status" value="1"/>
</dbReference>
<keyword evidence="1" id="KW-1133">Transmembrane helix</keyword>
<feature type="domain" description="Mce/MlaD" evidence="2">
    <location>
        <begin position="45"/>
        <end position="72"/>
    </location>
</feature>
<dbReference type="PANTHER" id="PTHR36698">
    <property type="entry name" value="BLL5892 PROTEIN"/>
    <property type="match status" value="1"/>
</dbReference>
<feature type="transmembrane region" description="Helical" evidence="1">
    <location>
        <begin position="7"/>
        <end position="29"/>
    </location>
</feature>
<evidence type="ECO:0000256" key="1">
    <source>
        <dbReference type="SAM" id="Phobius"/>
    </source>
</evidence>
<keyword evidence="1" id="KW-0812">Transmembrane</keyword>
<name>A0A381VR82_9ZZZZ</name>
<accession>A0A381VR82</accession>
<sequence length="73" mass="8074">METRANYLLVGSFVLVAVLGLFLFVVWLARFQFDTLYDQYQLSFSGHVTGISQGSPVNFQGVPVGQVLQIGFS</sequence>
<protein>
    <recommendedName>
        <fullName evidence="2">Mce/MlaD domain-containing protein</fullName>
    </recommendedName>
</protein>
<reference evidence="3" key="1">
    <citation type="submission" date="2018-05" db="EMBL/GenBank/DDBJ databases">
        <authorList>
            <person name="Lanie J.A."/>
            <person name="Ng W.-L."/>
            <person name="Kazmierczak K.M."/>
            <person name="Andrzejewski T.M."/>
            <person name="Davidsen T.M."/>
            <person name="Wayne K.J."/>
            <person name="Tettelin H."/>
            <person name="Glass J.I."/>
            <person name="Rusch D."/>
            <person name="Podicherti R."/>
            <person name="Tsui H.-C.T."/>
            <person name="Winkler M.E."/>
        </authorList>
    </citation>
    <scope>NUCLEOTIDE SEQUENCE</scope>
</reference>
<dbReference type="InterPro" id="IPR003399">
    <property type="entry name" value="Mce/MlaD"/>
</dbReference>
<dbReference type="Pfam" id="PF02470">
    <property type="entry name" value="MlaD"/>
    <property type="match status" value="1"/>
</dbReference>
<gene>
    <name evidence="3" type="ORF">METZ01_LOCUS95700</name>
</gene>
<proteinExistence type="predicted"/>